<dbReference type="KEGG" id="tnl:113494472"/>
<dbReference type="PANTHER" id="PTHR10353">
    <property type="entry name" value="GLYCOSYL HYDROLASE"/>
    <property type="match status" value="1"/>
</dbReference>
<dbReference type="PROSITE" id="PS00653">
    <property type="entry name" value="GLYCOSYL_HYDROL_F1_2"/>
    <property type="match status" value="1"/>
</dbReference>
<dbReference type="AlphaFoldDB" id="A0A7E5VK95"/>
<sequence length="448" mass="51384">MTFVSVIVFSALVAGCVCSEQLRFPAWFKFGAASAAYQVEGAWNVSDKGLSTWDKSLHDNSSLVRDKSNGDVACDSYRLWRRDVQMCAELGLDMYRFSISWSRLLPTGFPNLISEDGRNYYNNLIDGLLEKGIEPFVTIYHFDLPQDLQDLGGWANPQIITWFTDYAEVVFSLYADRVKYWVTLNEPFGICDLGYGGKSAPFLYSDKVGRYLCNKHVLMAHAKAYRLYEKQFKPQYNGKLSISNIFFWFLPATPDDQDVTDLTKEYFEGRFGHAIYSKKGGWPPKLEQFLAENSKKEGYPHPRLPPFTSEEVELVRGTYDFYALNHYTSRVVRKAQPGEEVGEWPYTGSKELGIHLDSDPSWNKTAVKWFTVYAEGLRSELHYLNSTYGVKEIIITENGLPTSDDGLADTDRIQYYKGYLEQYKVRSLCSKLHRPKQDTDAARIRTLL</sequence>
<dbReference type="SUPFAM" id="SSF51445">
    <property type="entry name" value="(Trans)glycosidases"/>
    <property type="match status" value="1"/>
</dbReference>
<dbReference type="InterPro" id="IPR017853">
    <property type="entry name" value="GH"/>
</dbReference>
<dbReference type="GO" id="GO:0008422">
    <property type="term" value="F:beta-glucosidase activity"/>
    <property type="evidence" value="ECO:0007669"/>
    <property type="project" value="TreeGrafter"/>
</dbReference>
<reference evidence="7" key="1">
    <citation type="submission" date="2025-08" db="UniProtKB">
        <authorList>
            <consortium name="RefSeq"/>
        </authorList>
    </citation>
    <scope>IDENTIFICATION</scope>
</reference>
<evidence type="ECO:0000256" key="1">
    <source>
        <dbReference type="ARBA" id="ARBA00010838"/>
    </source>
</evidence>
<dbReference type="InParanoid" id="A0A7E5VK95"/>
<accession>A0A7E5VK95</accession>
<keyword evidence="5" id="KW-0732">Signal</keyword>
<evidence type="ECO:0000256" key="2">
    <source>
        <dbReference type="ARBA" id="ARBA00022801"/>
    </source>
</evidence>
<dbReference type="Proteomes" id="UP000322000">
    <property type="component" value="Chromosome 5"/>
</dbReference>
<dbReference type="PRINTS" id="PR00131">
    <property type="entry name" value="GLHYDRLASE1"/>
</dbReference>
<keyword evidence="3" id="KW-0326">Glycosidase</keyword>
<gene>
    <name evidence="7" type="primary">LOC113494472</name>
</gene>
<dbReference type="Pfam" id="PF00232">
    <property type="entry name" value="Glyco_hydro_1"/>
    <property type="match status" value="1"/>
</dbReference>
<keyword evidence="6" id="KW-1185">Reference proteome</keyword>
<evidence type="ECO:0000313" key="6">
    <source>
        <dbReference type="Proteomes" id="UP000322000"/>
    </source>
</evidence>
<feature type="signal peptide" evidence="5">
    <location>
        <begin position="1"/>
        <end position="19"/>
    </location>
</feature>
<evidence type="ECO:0000256" key="5">
    <source>
        <dbReference type="SAM" id="SignalP"/>
    </source>
</evidence>
<dbReference type="InterPro" id="IPR001360">
    <property type="entry name" value="Glyco_hydro_1"/>
</dbReference>
<keyword evidence="2" id="KW-0378">Hydrolase</keyword>
<dbReference type="InterPro" id="IPR033132">
    <property type="entry name" value="GH_1_N_CS"/>
</dbReference>
<proteinExistence type="inferred from homology"/>
<evidence type="ECO:0000313" key="7">
    <source>
        <dbReference type="RefSeq" id="XP_026728631.1"/>
    </source>
</evidence>
<dbReference type="RefSeq" id="XP_026728631.1">
    <property type="nucleotide sequence ID" value="XM_026872830.1"/>
</dbReference>
<dbReference type="PANTHER" id="PTHR10353:SF36">
    <property type="entry name" value="LP05116P"/>
    <property type="match status" value="1"/>
</dbReference>
<feature type="chain" id="PRO_5028989126" evidence="5">
    <location>
        <begin position="20"/>
        <end position="448"/>
    </location>
</feature>
<dbReference type="OrthoDB" id="65569at2759"/>
<protein>
    <submittedName>
        <fullName evidence="7">Myrosinase 1-like</fullName>
    </submittedName>
</protein>
<dbReference type="Gene3D" id="3.20.20.80">
    <property type="entry name" value="Glycosidases"/>
    <property type="match status" value="1"/>
</dbReference>
<evidence type="ECO:0000256" key="4">
    <source>
        <dbReference type="RuleBase" id="RU003690"/>
    </source>
</evidence>
<dbReference type="GeneID" id="113494472"/>
<dbReference type="GO" id="GO:0005975">
    <property type="term" value="P:carbohydrate metabolic process"/>
    <property type="evidence" value="ECO:0007669"/>
    <property type="project" value="InterPro"/>
</dbReference>
<organism evidence="6 7">
    <name type="scientific">Trichoplusia ni</name>
    <name type="common">Cabbage looper</name>
    <dbReference type="NCBI Taxonomy" id="7111"/>
    <lineage>
        <taxon>Eukaryota</taxon>
        <taxon>Metazoa</taxon>
        <taxon>Ecdysozoa</taxon>
        <taxon>Arthropoda</taxon>
        <taxon>Hexapoda</taxon>
        <taxon>Insecta</taxon>
        <taxon>Pterygota</taxon>
        <taxon>Neoptera</taxon>
        <taxon>Endopterygota</taxon>
        <taxon>Lepidoptera</taxon>
        <taxon>Glossata</taxon>
        <taxon>Ditrysia</taxon>
        <taxon>Noctuoidea</taxon>
        <taxon>Noctuidae</taxon>
        <taxon>Plusiinae</taxon>
        <taxon>Trichoplusia</taxon>
    </lineage>
</organism>
<evidence type="ECO:0000256" key="3">
    <source>
        <dbReference type="ARBA" id="ARBA00023295"/>
    </source>
</evidence>
<comment type="similarity">
    <text evidence="1 4">Belongs to the glycosyl hydrolase 1 family.</text>
</comment>
<name>A0A7E5VK95_TRINI</name>